<reference evidence="1 2" key="1">
    <citation type="journal article" date="2013" name="PLoS Genet.">
        <title>The genome and development-dependent transcriptomes of Pyronema confluens: a window into fungal evolution.</title>
        <authorList>
            <person name="Traeger S."/>
            <person name="Altegoer F."/>
            <person name="Freitag M."/>
            <person name="Gabaldon T."/>
            <person name="Kempken F."/>
            <person name="Kumar A."/>
            <person name="Marcet-Houben M."/>
            <person name="Poggeler S."/>
            <person name="Stajich J.E."/>
            <person name="Nowrousian M."/>
        </authorList>
    </citation>
    <scope>NUCLEOTIDE SEQUENCE [LARGE SCALE GENOMIC DNA]</scope>
    <source>
        <strain evidence="2">CBS 100304</strain>
        <tissue evidence="1">Vegetative mycelium</tissue>
    </source>
</reference>
<evidence type="ECO:0000313" key="1">
    <source>
        <dbReference type="EMBL" id="CCX15605.1"/>
    </source>
</evidence>
<accession>U4LB15</accession>
<name>U4LB15_PYROM</name>
<proteinExistence type="predicted"/>
<dbReference type="Proteomes" id="UP000018144">
    <property type="component" value="Unassembled WGS sequence"/>
</dbReference>
<dbReference type="EMBL" id="HF936243">
    <property type="protein sequence ID" value="CCX15605.1"/>
    <property type="molecule type" value="Genomic_DNA"/>
</dbReference>
<protein>
    <submittedName>
        <fullName evidence="1">Uncharacterized protein</fullName>
    </submittedName>
</protein>
<evidence type="ECO:0000313" key="2">
    <source>
        <dbReference type="Proteomes" id="UP000018144"/>
    </source>
</evidence>
<gene>
    <name evidence="1" type="ORF">PCON_02022</name>
</gene>
<organism evidence="1 2">
    <name type="scientific">Pyronema omphalodes (strain CBS 100304)</name>
    <name type="common">Pyronema confluens</name>
    <dbReference type="NCBI Taxonomy" id="1076935"/>
    <lineage>
        <taxon>Eukaryota</taxon>
        <taxon>Fungi</taxon>
        <taxon>Dikarya</taxon>
        <taxon>Ascomycota</taxon>
        <taxon>Pezizomycotina</taxon>
        <taxon>Pezizomycetes</taxon>
        <taxon>Pezizales</taxon>
        <taxon>Pyronemataceae</taxon>
        <taxon>Pyronema</taxon>
    </lineage>
</organism>
<keyword evidence="2" id="KW-1185">Reference proteome</keyword>
<sequence length="43" mass="4834">MGHQNSCDLSVLRCDINTTSTDFPTCVHGIPTLSYLPYVHRQL</sequence>
<dbReference type="AlphaFoldDB" id="U4LB15"/>